<name>A0AAV7RV96_PLEWA</name>
<dbReference type="Proteomes" id="UP001066276">
    <property type="component" value="Chromosome 5"/>
</dbReference>
<feature type="non-terminal residue" evidence="1">
    <location>
        <position position="52"/>
    </location>
</feature>
<comment type="caution">
    <text evidence="1">The sequence shown here is derived from an EMBL/GenBank/DDBJ whole genome shotgun (WGS) entry which is preliminary data.</text>
</comment>
<sequence>FQFLVQGSPPLGVQRNPKVITPAAQGRSGAKVKEVPKTHRLQWREGGAPVPV</sequence>
<organism evidence="1 2">
    <name type="scientific">Pleurodeles waltl</name>
    <name type="common">Iberian ribbed newt</name>
    <dbReference type="NCBI Taxonomy" id="8319"/>
    <lineage>
        <taxon>Eukaryota</taxon>
        <taxon>Metazoa</taxon>
        <taxon>Chordata</taxon>
        <taxon>Craniata</taxon>
        <taxon>Vertebrata</taxon>
        <taxon>Euteleostomi</taxon>
        <taxon>Amphibia</taxon>
        <taxon>Batrachia</taxon>
        <taxon>Caudata</taxon>
        <taxon>Salamandroidea</taxon>
        <taxon>Salamandridae</taxon>
        <taxon>Pleurodelinae</taxon>
        <taxon>Pleurodeles</taxon>
    </lineage>
</organism>
<dbReference type="EMBL" id="JANPWB010000009">
    <property type="protein sequence ID" value="KAJ1156421.1"/>
    <property type="molecule type" value="Genomic_DNA"/>
</dbReference>
<reference evidence="1" key="1">
    <citation type="journal article" date="2022" name="bioRxiv">
        <title>Sequencing and chromosome-scale assembly of the giantPleurodeles waltlgenome.</title>
        <authorList>
            <person name="Brown T."/>
            <person name="Elewa A."/>
            <person name="Iarovenko S."/>
            <person name="Subramanian E."/>
            <person name="Araus A.J."/>
            <person name="Petzold A."/>
            <person name="Susuki M."/>
            <person name="Suzuki K.-i.T."/>
            <person name="Hayashi T."/>
            <person name="Toyoda A."/>
            <person name="Oliveira C."/>
            <person name="Osipova E."/>
            <person name="Leigh N.D."/>
            <person name="Simon A."/>
            <person name="Yun M.H."/>
        </authorList>
    </citation>
    <scope>NUCLEOTIDE SEQUENCE</scope>
    <source>
        <strain evidence="1">20211129_DDA</strain>
        <tissue evidence="1">Liver</tissue>
    </source>
</reference>
<gene>
    <name evidence="1" type="ORF">NDU88_009140</name>
</gene>
<protein>
    <submittedName>
        <fullName evidence="1">Uncharacterized protein</fullName>
    </submittedName>
</protein>
<proteinExistence type="predicted"/>
<keyword evidence="2" id="KW-1185">Reference proteome</keyword>
<evidence type="ECO:0000313" key="1">
    <source>
        <dbReference type="EMBL" id="KAJ1156421.1"/>
    </source>
</evidence>
<feature type="non-terminal residue" evidence="1">
    <location>
        <position position="1"/>
    </location>
</feature>
<accession>A0AAV7RV96</accession>
<dbReference type="AlphaFoldDB" id="A0AAV7RV96"/>
<evidence type="ECO:0000313" key="2">
    <source>
        <dbReference type="Proteomes" id="UP001066276"/>
    </source>
</evidence>